<accession>D2XQ45</accession>
<proteinExistence type="evidence at transcript level"/>
<sequence length="54" mass="6129">ESSLVVNKGEELRVKCNEEGPVTWNFQKSDPSAKTRISNEKERHTENATIRDIG</sequence>
<feature type="region of interest" description="Disordered" evidence="1">
    <location>
        <begin position="23"/>
        <end position="54"/>
    </location>
</feature>
<dbReference type="AlphaFoldDB" id="D2XQ45"/>
<organism evidence="2">
    <name type="scientific">Gallus gallus</name>
    <name type="common">Chicken</name>
    <dbReference type="NCBI Taxonomy" id="9031"/>
    <lineage>
        <taxon>Eukaryota</taxon>
        <taxon>Metazoa</taxon>
        <taxon>Chordata</taxon>
        <taxon>Craniata</taxon>
        <taxon>Vertebrata</taxon>
        <taxon>Euteleostomi</taxon>
        <taxon>Archelosauria</taxon>
        <taxon>Archosauria</taxon>
        <taxon>Dinosauria</taxon>
        <taxon>Saurischia</taxon>
        <taxon>Theropoda</taxon>
        <taxon>Coelurosauria</taxon>
        <taxon>Aves</taxon>
        <taxon>Neognathae</taxon>
        <taxon>Galloanserae</taxon>
        <taxon>Galliformes</taxon>
        <taxon>Phasianidae</taxon>
        <taxon>Phasianinae</taxon>
        <taxon>Gallus</taxon>
    </lineage>
</organism>
<evidence type="ECO:0000256" key="1">
    <source>
        <dbReference type="SAM" id="MobiDB-lite"/>
    </source>
</evidence>
<feature type="compositionally biased region" description="Basic and acidic residues" evidence="1">
    <location>
        <begin position="31"/>
        <end position="46"/>
    </location>
</feature>
<feature type="non-terminal residue" evidence="2">
    <location>
        <position position="54"/>
    </location>
</feature>
<dbReference type="Gene3D" id="2.60.40.10">
    <property type="entry name" value="Immunoglobulins"/>
    <property type="match status" value="1"/>
</dbReference>
<protein>
    <submittedName>
        <fullName evidence="2">C-kit</fullName>
    </submittedName>
</protein>
<evidence type="ECO:0000313" key="2">
    <source>
        <dbReference type="EMBL" id="ADB24781.1"/>
    </source>
</evidence>
<dbReference type="EMBL" id="GU230773">
    <property type="protein sequence ID" value="ADB24781.1"/>
    <property type="molecule type" value="mRNA"/>
</dbReference>
<reference evidence="2" key="1">
    <citation type="submission" date="2009-11" db="EMBL/GenBank/DDBJ databases">
        <authorList>
            <person name="Singh R.P."/>
            <person name="Sastry K.V.H."/>
            <person name="Agrawal R."/>
            <person name="Shit N."/>
            <person name="Pandey N.K."/>
            <person name="Singh R."/>
        </authorList>
    </citation>
    <scope>NUCLEOTIDE SEQUENCE</scope>
</reference>
<name>D2XQ45_CHICK</name>
<dbReference type="VEuPathDB" id="HostDB:geneid_378783"/>
<dbReference type="InterPro" id="IPR013783">
    <property type="entry name" value="Ig-like_fold"/>
</dbReference>
<feature type="non-terminal residue" evidence="2">
    <location>
        <position position="1"/>
    </location>
</feature>